<evidence type="ECO:0000313" key="2">
    <source>
        <dbReference type="EMBL" id="NLE30863.1"/>
    </source>
</evidence>
<evidence type="ECO:0000256" key="1">
    <source>
        <dbReference type="SAM" id="Phobius"/>
    </source>
</evidence>
<dbReference type="InterPro" id="IPR008963">
    <property type="entry name" value="Purple_acid_Pase-like_N"/>
</dbReference>
<dbReference type="SUPFAM" id="SSF49363">
    <property type="entry name" value="Purple acid phosphatase, N-terminal domain"/>
    <property type="match status" value="1"/>
</dbReference>
<dbReference type="AlphaFoldDB" id="A0A847ESB9"/>
<keyword evidence="1" id="KW-0472">Membrane</keyword>
<evidence type="ECO:0008006" key="4">
    <source>
        <dbReference type="Google" id="ProtNLM"/>
    </source>
</evidence>
<feature type="transmembrane region" description="Helical" evidence="1">
    <location>
        <begin position="6"/>
        <end position="24"/>
    </location>
</feature>
<dbReference type="Gene3D" id="2.60.40.10">
    <property type="entry name" value="Immunoglobulins"/>
    <property type="match status" value="1"/>
</dbReference>
<keyword evidence="1" id="KW-0812">Transmembrane</keyword>
<proteinExistence type="predicted"/>
<sequence>MKSNWFIILGVVGILGIVISVFVFKSSASKDSITIEGCTPYNVNIGKTDQENSVKISWKSKEDCSGYLLYGKEMRGLDMVGVDLKNEVQSKEHEIVLNSLVSSKMYYFTIISNGISYGKEGLPLQFSITSL</sequence>
<dbReference type="GO" id="GO:0046872">
    <property type="term" value="F:metal ion binding"/>
    <property type="evidence" value="ECO:0007669"/>
    <property type="project" value="InterPro"/>
</dbReference>
<evidence type="ECO:0000313" key="3">
    <source>
        <dbReference type="Proteomes" id="UP000554004"/>
    </source>
</evidence>
<name>A0A847ESB9_9BACT</name>
<organism evidence="2 3">
    <name type="scientific">Candidatus Dojkabacteria bacterium</name>
    <dbReference type="NCBI Taxonomy" id="2099670"/>
    <lineage>
        <taxon>Bacteria</taxon>
        <taxon>Candidatus Dojkabacteria</taxon>
    </lineage>
</organism>
<dbReference type="InterPro" id="IPR013783">
    <property type="entry name" value="Ig-like_fold"/>
</dbReference>
<reference evidence="2 3" key="1">
    <citation type="journal article" date="2020" name="Biotechnol. Biofuels">
        <title>New insights from the biogas microbiome by comprehensive genome-resolved metagenomics of nearly 1600 species originating from multiple anaerobic digesters.</title>
        <authorList>
            <person name="Campanaro S."/>
            <person name="Treu L."/>
            <person name="Rodriguez-R L.M."/>
            <person name="Kovalovszki A."/>
            <person name="Ziels R.M."/>
            <person name="Maus I."/>
            <person name="Zhu X."/>
            <person name="Kougias P.G."/>
            <person name="Basile A."/>
            <person name="Luo G."/>
            <person name="Schluter A."/>
            <person name="Konstantinidis K.T."/>
            <person name="Angelidaki I."/>
        </authorList>
    </citation>
    <scope>NUCLEOTIDE SEQUENCE [LARGE SCALE GENOMIC DNA]</scope>
    <source>
        <strain evidence="2">AS06rmzACSIP_421</strain>
    </source>
</reference>
<accession>A0A847ESB9</accession>
<protein>
    <recommendedName>
        <fullName evidence="4">Fibronectin type-III domain-containing protein</fullName>
    </recommendedName>
</protein>
<dbReference type="Proteomes" id="UP000554004">
    <property type="component" value="Unassembled WGS sequence"/>
</dbReference>
<keyword evidence="1" id="KW-1133">Transmembrane helix</keyword>
<gene>
    <name evidence="2" type="ORF">GX618_01140</name>
</gene>
<dbReference type="EMBL" id="JAAZAL010000037">
    <property type="protein sequence ID" value="NLE30863.1"/>
    <property type="molecule type" value="Genomic_DNA"/>
</dbReference>
<dbReference type="GO" id="GO:0003993">
    <property type="term" value="F:acid phosphatase activity"/>
    <property type="evidence" value="ECO:0007669"/>
    <property type="project" value="InterPro"/>
</dbReference>
<comment type="caution">
    <text evidence="2">The sequence shown here is derived from an EMBL/GenBank/DDBJ whole genome shotgun (WGS) entry which is preliminary data.</text>
</comment>